<evidence type="ECO:0000313" key="3">
    <source>
        <dbReference type="Proteomes" id="UP000095463"/>
    </source>
</evidence>
<keyword evidence="3" id="KW-1185">Reference proteome</keyword>
<dbReference type="InterPro" id="IPR003646">
    <property type="entry name" value="SH3-like_bac-type"/>
</dbReference>
<proteinExistence type="predicted"/>
<evidence type="ECO:0000313" key="2">
    <source>
        <dbReference type="EMBL" id="OEO29114.1"/>
    </source>
</evidence>
<reference evidence="2 3" key="1">
    <citation type="journal article" date="2015" name="Genome Announc.">
        <title>Genome Assemblies of Three Soil-Associated Devosia species: D. insulae, D. limi, and D. soli.</title>
        <authorList>
            <person name="Hassan Y.I."/>
            <person name="Lepp D."/>
            <person name="Zhou T."/>
        </authorList>
    </citation>
    <scope>NUCLEOTIDE SEQUENCE [LARGE SCALE GENOMIC DNA]</scope>
    <source>
        <strain evidence="2 3">DS-56</strain>
    </source>
</reference>
<dbReference type="PROSITE" id="PS51781">
    <property type="entry name" value="SH3B"/>
    <property type="match status" value="1"/>
</dbReference>
<dbReference type="Proteomes" id="UP000095463">
    <property type="component" value="Unassembled WGS sequence"/>
</dbReference>
<accession>A0A1E5XKU2</accession>
<name>A0A1E5XKU2_9HYPH</name>
<comment type="caution">
    <text evidence="2">The sequence shown here is derived from an EMBL/GenBank/DDBJ whole genome shotgun (WGS) entry which is preliminary data.</text>
</comment>
<dbReference type="EMBL" id="LAJE02000326">
    <property type="protein sequence ID" value="OEO29114.1"/>
    <property type="molecule type" value="Genomic_DNA"/>
</dbReference>
<dbReference type="Gene3D" id="2.30.30.40">
    <property type="entry name" value="SH3 Domains"/>
    <property type="match status" value="1"/>
</dbReference>
<gene>
    <name evidence="2" type="ORF">VW23_027065</name>
</gene>
<feature type="domain" description="SH3b" evidence="1">
    <location>
        <begin position="87"/>
        <end position="150"/>
    </location>
</feature>
<evidence type="ECO:0000259" key="1">
    <source>
        <dbReference type="PROSITE" id="PS51781"/>
    </source>
</evidence>
<protein>
    <recommendedName>
        <fullName evidence="1">SH3b domain-containing protein</fullName>
    </recommendedName>
</protein>
<dbReference type="AlphaFoldDB" id="A0A1E5XKU2"/>
<dbReference type="RefSeq" id="WP_069911605.1">
    <property type="nucleotide sequence ID" value="NZ_LAJE02000326.1"/>
</dbReference>
<dbReference type="Pfam" id="PF08239">
    <property type="entry name" value="SH3_3"/>
    <property type="match status" value="1"/>
</dbReference>
<organism evidence="2 3">
    <name type="scientific">Devosia insulae DS-56</name>
    <dbReference type="NCBI Taxonomy" id="1116389"/>
    <lineage>
        <taxon>Bacteria</taxon>
        <taxon>Pseudomonadati</taxon>
        <taxon>Pseudomonadota</taxon>
        <taxon>Alphaproteobacteria</taxon>
        <taxon>Hyphomicrobiales</taxon>
        <taxon>Devosiaceae</taxon>
        <taxon>Devosia</taxon>
    </lineage>
</organism>
<dbReference type="OrthoDB" id="102964at2"/>
<sequence length="151" mass="15738">MARSILSFVLFATTLLSAGFIITAGAVFTVERLADAVSAAPVKSAIRPSYVAALPPAKAIALDIARFVPVTPAAPATPEMTAPAAASFTHEVVVDALWVRAKPSKRSAKLVALARGARLSVDDTEGNWAAVTGPNGGKGWVYADYLRPLQH</sequence>